<evidence type="ECO:0000313" key="1">
    <source>
        <dbReference type="EMBL" id="PAT39696.1"/>
    </source>
</evidence>
<gene>
    <name evidence="1" type="ORF">CK623_09280</name>
</gene>
<name>A0A2A2APC2_9BURK</name>
<dbReference type="RefSeq" id="WP_095557229.1">
    <property type="nucleotide sequence ID" value="NZ_NSJB01000011.1"/>
</dbReference>
<dbReference type="EMBL" id="NSJD01000014">
    <property type="protein sequence ID" value="PAT39696.1"/>
    <property type="molecule type" value="Genomic_DNA"/>
</dbReference>
<protein>
    <submittedName>
        <fullName evidence="1">Uncharacterized protein</fullName>
    </submittedName>
</protein>
<reference evidence="1 2" key="1">
    <citation type="submission" date="2017-08" db="EMBL/GenBank/DDBJ databases">
        <title>WGS of Clinical strains of the CDC Group NO-1 linked to zoonotic infections in humans.</title>
        <authorList>
            <person name="Bernier A.-M."/>
            <person name="Bernard K."/>
        </authorList>
    </citation>
    <scope>NUCLEOTIDE SEQUENCE [LARGE SCALE GENOMIC DNA]</scope>
    <source>
        <strain evidence="1 2">NML79-0751</strain>
    </source>
</reference>
<proteinExistence type="predicted"/>
<organism evidence="1 2">
    <name type="scientific">Vandammella animalimorsus</name>
    <dbReference type="NCBI Taxonomy" id="2029117"/>
    <lineage>
        <taxon>Bacteria</taxon>
        <taxon>Pseudomonadati</taxon>
        <taxon>Pseudomonadota</taxon>
        <taxon>Betaproteobacteria</taxon>
        <taxon>Burkholderiales</taxon>
        <taxon>Comamonadaceae</taxon>
        <taxon>Vandammella</taxon>
    </lineage>
</organism>
<dbReference type="Proteomes" id="UP000218644">
    <property type="component" value="Unassembled WGS sequence"/>
</dbReference>
<dbReference type="AlphaFoldDB" id="A0A2A2APC2"/>
<accession>A0A2A2APC2</accession>
<sequence>MYAPGEVLGDNLRARPVRPGGVGVAVDNDNNALMLAVKPLPLRGQTPVAGEAQSAIHVVRGKVDATGQVSWGPSQVLGSSTLPTHEVHIHERAAYTRVAMSPANGHAAVAWVSGDACSATAYDKAPNRCYYLYLSQYDPATSTWSAPQVVTDMPLKADVRAAYLTDPVQLRVDNAGNVAIMHTYWMQRRGTPPLLDPTVAHTAVSWRLASAPVWRRHIFAEHSRETFNVRASFDLDNNGNMVWAGTVPRDSKHSQVVVARGTLSAGFGAAQRIDTAGPSASALLGRVRVHRGLAAVDWAQSVSDGPVYRFDRHLAVSSAAGQPWQASQVRQQIYGKTDSDIQSSFRRDALYLLGITNAGEVLAYDFIRYKDHDLSSFSNACGLYVRTPDGAINRKDLPEPLCSATRLSSLERRVINRRGDVLYLREDGLWRHYSAATHSLVSSEDRTLTGSRNLLGPTLVYDVQAALNNNGGAAAIYWTLYSELPTDANDQGAENGRRNLWGFIR</sequence>
<evidence type="ECO:0000313" key="2">
    <source>
        <dbReference type="Proteomes" id="UP000218644"/>
    </source>
</evidence>
<comment type="caution">
    <text evidence="1">The sequence shown here is derived from an EMBL/GenBank/DDBJ whole genome shotgun (WGS) entry which is preliminary data.</text>
</comment>